<comment type="caution">
    <text evidence="3">The sequence shown here is derived from an EMBL/GenBank/DDBJ whole genome shotgun (WGS) entry which is preliminary data.</text>
</comment>
<evidence type="ECO:0000256" key="1">
    <source>
        <dbReference type="ARBA" id="ARBA00006484"/>
    </source>
</evidence>
<accession>A0ABP9IX66</accession>
<keyword evidence="4" id="KW-1185">Reference proteome</keyword>
<evidence type="ECO:0000313" key="4">
    <source>
        <dbReference type="Proteomes" id="UP001500610"/>
    </source>
</evidence>
<dbReference type="Gene3D" id="3.40.50.720">
    <property type="entry name" value="NAD(P)-binding Rossmann-like Domain"/>
    <property type="match status" value="1"/>
</dbReference>
<protein>
    <submittedName>
        <fullName evidence="3">Uncharacterized protein</fullName>
    </submittedName>
</protein>
<dbReference type="InterPro" id="IPR036291">
    <property type="entry name" value="NAD(P)-bd_dom_sf"/>
</dbReference>
<reference evidence="4" key="1">
    <citation type="journal article" date="2019" name="Int. J. Syst. Evol. Microbiol.">
        <title>The Global Catalogue of Microorganisms (GCM) 10K type strain sequencing project: providing services to taxonomists for standard genome sequencing and annotation.</title>
        <authorList>
            <consortium name="The Broad Institute Genomics Platform"/>
            <consortium name="The Broad Institute Genome Sequencing Center for Infectious Disease"/>
            <person name="Wu L."/>
            <person name="Ma J."/>
        </authorList>
    </citation>
    <scope>NUCLEOTIDE SEQUENCE [LARGE SCALE GENOMIC DNA]</scope>
    <source>
        <strain evidence="4">JCM 17657</strain>
    </source>
</reference>
<dbReference type="Proteomes" id="UP001500610">
    <property type="component" value="Unassembled WGS sequence"/>
</dbReference>
<name>A0ABP9IX66_9ACTN</name>
<dbReference type="SUPFAM" id="SSF51735">
    <property type="entry name" value="NAD(P)-binding Rossmann-fold domains"/>
    <property type="match status" value="1"/>
</dbReference>
<organism evidence="3 4">
    <name type="scientific">Streptomyces hyderabadensis</name>
    <dbReference type="NCBI Taxonomy" id="598549"/>
    <lineage>
        <taxon>Bacteria</taxon>
        <taxon>Bacillati</taxon>
        <taxon>Actinomycetota</taxon>
        <taxon>Actinomycetes</taxon>
        <taxon>Kitasatosporales</taxon>
        <taxon>Streptomycetaceae</taxon>
        <taxon>Streptomyces</taxon>
    </lineage>
</organism>
<dbReference type="EMBL" id="BAABIV010000037">
    <property type="protein sequence ID" value="GAA5013250.1"/>
    <property type="molecule type" value="Genomic_DNA"/>
</dbReference>
<evidence type="ECO:0000256" key="2">
    <source>
        <dbReference type="SAM" id="MobiDB-lite"/>
    </source>
</evidence>
<proteinExistence type="inferred from homology"/>
<dbReference type="PROSITE" id="PS00061">
    <property type="entry name" value="ADH_SHORT"/>
    <property type="match status" value="1"/>
</dbReference>
<dbReference type="InterPro" id="IPR020904">
    <property type="entry name" value="Sc_DH/Rdtase_CS"/>
</dbReference>
<dbReference type="InterPro" id="IPR002347">
    <property type="entry name" value="SDR_fam"/>
</dbReference>
<gene>
    <name evidence="3" type="ORF">GCM10023257_71380</name>
</gene>
<sequence length="90" mass="8992">MGAVTRSPGNTCSVTATAGLPQRALYSASKGAVQSLTLAMAGDDIHEGIRGCRAGPGSGRTGPWPSWPPGEERESRPRSGGPGVTAGSVS</sequence>
<comment type="similarity">
    <text evidence="1">Belongs to the short-chain dehydrogenases/reductases (SDR) family.</text>
</comment>
<feature type="region of interest" description="Disordered" evidence="2">
    <location>
        <begin position="49"/>
        <end position="90"/>
    </location>
</feature>
<evidence type="ECO:0000313" key="3">
    <source>
        <dbReference type="EMBL" id="GAA5013250.1"/>
    </source>
</evidence>
<dbReference type="Pfam" id="PF00106">
    <property type="entry name" value="adh_short"/>
    <property type="match status" value="1"/>
</dbReference>